<keyword evidence="1" id="KW-1133">Transmembrane helix</keyword>
<feature type="transmembrane region" description="Helical" evidence="1">
    <location>
        <begin position="20"/>
        <end position="43"/>
    </location>
</feature>
<name>A0A8J4EA99_9ACTN</name>
<evidence type="ECO:0000313" key="2">
    <source>
        <dbReference type="EMBL" id="GIJ67183.1"/>
    </source>
</evidence>
<gene>
    <name evidence="2" type="ORF">Voc01_021000</name>
</gene>
<organism evidence="2 3">
    <name type="scientific">Virgisporangium ochraceum</name>
    <dbReference type="NCBI Taxonomy" id="65505"/>
    <lineage>
        <taxon>Bacteria</taxon>
        <taxon>Bacillati</taxon>
        <taxon>Actinomycetota</taxon>
        <taxon>Actinomycetes</taxon>
        <taxon>Micromonosporales</taxon>
        <taxon>Micromonosporaceae</taxon>
        <taxon>Virgisporangium</taxon>
    </lineage>
</organism>
<comment type="caution">
    <text evidence="2">The sequence shown here is derived from an EMBL/GenBank/DDBJ whole genome shotgun (WGS) entry which is preliminary data.</text>
</comment>
<evidence type="ECO:0000313" key="3">
    <source>
        <dbReference type="Proteomes" id="UP000635606"/>
    </source>
</evidence>
<reference evidence="2" key="1">
    <citation type="submission" date="2021-01" db="EMBL/GenBank/DDBJ databases">
        <title>Whole genome shotgun sequence of Virgisporangium ochraceum NBRC 16418.</title>
        <authorList>
            <person name="Komaki H."/>
            <person name="Tamura T."/>
        </authorList>
    </citation>
    <scope>NUCLEOTIDE SEQUENCE</scope>
    <source>
        <strain evidence="2">NBRC 16418</strain>
    </source>
</reference>
<keyword evidence="1" id="KW-0472">Membrane</keyword>
<dbReference type="Proteomes" id="UP000635606">
    <property type="component" value="Unassembled WGS sequence"/>
</dbReference>
<dbReference type="AlphaFoldDB" id="A0A8J4EA99"/>
<proteinExistence type="predicted"/>
<keyword evidence="1" id="KW-0812">Transmembrane</keyword>
<keyword evidence="3" id="KW-1185">Reference proteome</keyword>
<protein>
    <submittedName>
        <fullName evidence="2">Uncharacterized protein</fullName>
    </submittedName>
</protein>
<sequence length="280" mass="29911">MTRMTEPPVRYLPGRPAVGLAATTVVTAGLVALLALGATLLSVRDLDPLGLLAVAVLGGSAQTARRAWVRLRTARRVRDQVPARLLRQRWHGDPTAAGADEYRALRPIGMARSDVVRRTEDLLRPLTDIPSVRIFRGVQVGGATRPAGAGDGAGRPRILAAFAVTAGRLVLVVEPVAWPPGRYLMDATGQLRCDGRFIGQSAGPLVSGVAALRDRLPRTHRVRALVVVHPIADGAVSLPVPTKEVAWTLARDLPTTMRTELARHPRTVSRHTVATLAVDG</sequence>
<dbReference type="EMBL" id="BOPH01000023">
    <property type="protein sequence ID" value="GIJ67183.1"/>
    <property type="molecule type" value="Genomic_DNA"/>
</dbReference>
<evidence type="ECO:0000256" key="1">
    <source>
        <dbReference type="SAM" id="Phobius"/>
    </source>
</evidence>
<accession>A0A8J4EA99</accession>